<gene>
    <name evidence="3" type="ordered locus">MYPE7580</name>
</gene>
<protein>
    <submittedName>
        <fullName evidence="3">Lipoprotein</fullName>
    </submittedName>
</protein>
<dbReference type="HOGENOM" id="CLU_1303777_0_0_14"/>
<proteinExistence type="predicted"/>
<dbReference type="STRING" id="272633.gene:10731881"/>
<keyword evidence="2" id="KW-0732">Signal</keyword>
<feature type="signal peptide" evidence="2">
    <location>
        <begin position="1"/>
        <end position="18"/>
    </location>
</feature>
<reference evidence="3 4" key="1">
    <citation type="journal article" date="2002" name="Nucleic Acids Res.">
        <title>The complete genomic sequence of Mycoplasma penetrans, an intracellular bacterial pathogen in humans.</title>
        <authorList>
            <person name="Sasaki Y."/>
            <person name="Ishikawa J."/>
            <person name="Yamashita A."/>
            <person name="Oshima K."/>
            <person name="Kenri T."/>
            <person name="Furuya K."/>
            <person name="Yoshino C."/>
            <person name="Horino A."/>
            <person name="Shiba T."/>
            <person name="Sasaki T."/>
            <person name="Hattori M."/>
        </authorList>
    </citation>
    <scope>NUCLEOTIDE SEQUENCE [LARGE SCALE GENOMIC DNA]</scope>
    <source>
        <strain evidence="3 4">HF-2</strain>
    </source>
</reference>
<evidence type="ECO:0000313" key="4">
    <source>
        <dbReference type="Proteomes" id="UP000002522"/>
    </source>
</evidence>
<dbReference type="Pfam" id="PF17374">
    <property type="entry name" value="DUF5396"/>
    <property type="match status" value="1"/>
</dbReference>
<dbReference type="KEGG" id="mpe:MYPE7580"/>
<keyword evidence="4" id="KW-1185">Reference proteome</keyword>
<dbReference type="Proteomes" id="UP000002522">
    <property type="component" value="Chromosome"/>
</dbReference>
<organism evidence="3 4">
    <name type="scientific">Malacoplasma penetrans (strain HF-2)</name>
    <name type="common">Mycoplasma penetrans</name>
    <dbReference type="NCBI Taxonomy" id="272633"/>
    <lineage>
        <taxon>Bacteria</taxon>
        <taxon>Bacillati</taxon>
        <taxon>Mycoplasmatota</taxon>
        <taxon>Mycoplasmoidales</taxon>
        <taxon>Mycoplasmoidaceae</taxon>
        <taxon>Malacoplasma</taxon>
    </lineage>
</organism>
<dbReference type="PROSITE" id="PS51257">
    <property type="entry name" value="PROKAR_LIPOPROTEIN"/>
    <property type="match status" value="1"/>
</dbReference>
<accession>Q8EV09</accession>
<evidence type="ECO:0000313" key="3">
    <source>
        <dbReference type="EMBL" id="BAC44552.1"/>
    </source>
</evidence>
<name>Q8EV09_MALP2</name>
<dbReference type="AlphaFoldDB" id="Q8EV09"/>
<dbReference type="InterPro" id="IPR035158">
    <property type="entry name" value="DUF5396"/>
</dbReference>
<evidence type="ECO:0000256" key="2">
    <source>
        <dbReference type="SAM" id="SignalP"/>
    </source>
</evidence>
<feature type="region of interest" description="Disordered" evidence="1">
    <location>
        <begin position="191"/>
        <end position="211"/>
    </location>
</feature>
<dbReference type="EMBL" id="BA000026">
    <property type="protein sequence ID" value="BAC44552.1"/>
    <property type="molecule type" value="Genomic_DNA"/>
</dbReference>
<keyword evidence="3" id="KW-0449">Lipoprotein</keyword>
<dbReference type="InParanoid" id="Q8EV09"/>
<sequence>MKKSRYFKIFGSATLASAVTIGLSSCAIPYQSSGVFQTYSPTDILADNNSPLNSAFSNSPISTYAQSALYNLVSYQTVGEFSFDSQGNTQSTTKDFLTLDGAKAVIVFKDDTTAKAIGEYLKSKESQFDVSLENSNWNDSTYNNVIDALKNTISVTTTTNGNSSATTYNEGTDYWVFQRSKGILQLQNKLSESPLEPTSSGVTTNTQTDYL</sequence>
<feature type="chain" id="PRO_5004307343" evidence="2">
    <location>
        <begin position="19"/>
        <end position="211"/>
    </location>
</feature>
<evidence type="ECO:0000256" key="1">
    <source>
        <dbReference type="SAM" id="MobiDB-lite"/>
    </source>
</evidence>